<evidence type="ECO:0000256" key="2">
    <source>
        <dbReference type="ARBA" id="ARBA00005806"/>
    </source>
</evidence>
<keyword evidence="3" id="KW-0479">Metal-binding</keyword>
<dbReference type="Proteomes" id="UP000237883">
    <property type="component" value="Chromosome"/>
</dbReference>
<dbReference type="RefSeq" id="WP_106056582.1">
    <property type="nucleotide sequence ID" value="NZ_CP027228.1"/>
</dbReference>
<name>A0A2S0L2Y9_9FIRM</name>
<dbReference type="OrthoDB" id="9810278at2"/>
<evidence type="ECO:0000313" key="4">
    <source>
        <dbReference type="EMBL" id="AVM47625.1"/>
    </source>
</evidence>
<dbReference type="NCBIfam" id="NF040772">
    <property type="entry name" value="double_cubane"/>
    <property type="match status" value="1"/>
</dbReference>
<dbReference type="PANTHER" id="PTHR30548:SF6">
    <property type="entry name" value="DEHYDRATASE SUBUNIT YJIM-RELATED"/>
    <property type="match status" value="1"/>
</dbReference>
<dbReference type="Gene3D" id="3.40.50.11900">
    <property type="match status" value="1"/>
</dbReference>
<dbReference type="Gene3D" id="3.40.50.11890">
    <property type="match status" value="1"/>
</dbReference>
<dbReference type="Pfam" id="PF06050">
    <property type="entry name" value="HGD-D"/>
    <property type="match status" value="1"/>
</dbReference>
<dbReference type="PANTHER" id="PTHR30548">
    <property type="entry name" value="2-HYDROXYGLUTARYL-COA DEHYDRATASE, D-COMPONENT-RELATED"/>
    <property type="match status" value="1"/>
</dbReference>
<evidence type="ECO:0008006" key="6">
    <source>
        <dbReference type="Google" id="ProtNLM"/>
    </source>
</evidence>
<dbReference type="InterPro" id="IPR047678">
    <property type="entry name" value="YjiM-like"/>
</dbReference>
<sequence>MEIIKELPEVFEEFSEQRRNSFLSVKEIKESGTPVIGAYCTYFPQEVAMAAGAAPIGLCSMSDEAIPEAEKDLPANLCPLIKASYGFAKSDKCPYFHFSDVVVGETTCDGKKKMYELMSDFKELYLMNLPNSQDEEGRKLWRAEVVKFIKYLEEKFGVEITEDKLRDAARLKNRERDAQRKISEVMIHDPAPITGENLFNAVYGSTFKFDKEELIGSLNALTNRIEDEYNHGNMLDKRSRILITGCPMGSGTMKVVNAIENNGGVVVCYENCSGYKNFDRLVDAEADDIIGAIADRYLKIGCSVMTPNENRYELLGRLIDQYNVDGVIDMSLTACLTYNIESKSIGKFVTEEKGIPYLSVETDYSKADVGQLNTRITAFLEML</sequence>
<proteinExistence type="inferred from homology"/>
<dbReference type="InterPro" id="IPR010327">
    <property type="entry name" value="FldB/FldC_alpha/beta"/>
</dbReference>
<dbReference type="GO" id="GO:0016836">
    <property type="term" value="F:hydro-lyase activity"/>
    <property type="evidence" value="ECO:0007669"/>
    <property type="project" value="UniProtKB-ARBA"/>
</dbReference>
<dbReference type="GO" id="GO:0051536">
    <property type="term" value="F:iron-sulfur cluster binding"/>
    <property type="evidence" value="ECO:0007669"/>
    <property type="project" value="UniProtKB-KW"/>
</dbReference>
<accession>A0A2S0L2Y9</accession>
<comment type="similarity">
    <text evidence="2">Belongs to the FldB/FldC dehydratase alpha/beta subunit family.</text>
</comment>
<evidence type="ECO:0000256" key="3">
    <source>
        <dbReference type="ARBA" id="ARBA00023014"/>
    </source>
</evidence>
<gene>
    <name evidence="4" type="ORF">C5Q96_01565</name>
</gene>
<evidence type="ECO:0000256" key="1">
    <source>
        <dbReference type="ARBA" id="ARBA00001966"/>
    </source>
</evidence>
<keyword evidence="5" id="KW-1185">Reference proteome</keyword>
<keyword evidence="3" id="KW-0411">Iron-sulfur</keyword>
<reference evidence="5" key="1">
    <citation type="submission" date="2018-02" db="EMBL/GenBank/DDBJ databases">
        <authorList>
            <person name="Holder M.E."/>
            <person name="Ajami N.J."/>
            <person name="Petrosino J.F."/>
        </authorList>
    </citation>
    <scope>NUCLEOTIDE SEQUENCE [LARGE SCALE GENOMIC DNA]</scope>
    <source>
        <strain evidence="5">CCUG 47132</strain>
    </source>
</reference>
<dbReference type="AlphaFoldDB" id="A0A2S0L2Y9"/>
<dbReference type="Gene3D" id="1.20.1270.370">
    <property type="match status" value="1"/>
</dbReference>
<dbReference type="GeneID" id="78390939"/>
<dbReference type="EMBL" id="CP027228">
    <property type="protein sequence ID" value="AVM47625.1"/>
    <property type="molecule type" value="Genomic_DNA"/>
</dbReference>
<dbReference type="KEGG" id="mdv:C5Q96_01565"/>
<organism evidence="4 5">
    <name type="scientific">Mogibacterium diversum</name>
    <dbReference type="NCBI Taxonomy" id="114527"/>
    <lineage>
        <taxon>Bacteria</taxon>
        <taxon>Bacillati</taxon>
        <taxon>Bacillota</taxon>
        <taxon>Clostridia</taxon>
        <taxon>Peptostreptococcales</taxon>
        <taxon>Anaerovoracaceae</taxon>
        <taxon>Mogibacterium</taxon>
    </lineage>
</organism>
<evidence type="ECO:0000313" key="5">
    <source>
        <dbReference type="Proteomes" id="UP000237883"/>
    </source>
</evidence>
<comment type="cofactor">
    <cofactor evidence="1">
        <name>[4Fe-4S] cluster</name>
        <dbReference type="ChEBI" id="CHEBI:49883"/>
    </cofactor>
</comment>
<keyword evidence="3" id="KW-0408">Iron</keyword>
<protein>
    <recommendedName>
        <fullName evidence="6">2-hydroxyacyl-CoA dehydratase</fullName>
    </recommendedName>
</protein>